<dbReference type="PROSITE" id="PS50893">
    <property type="entry name" value="ABC_TRANSPORTER_2"/>
    <property type="match status" value="1"/>
</dbReference>
<dbReference type="InterPro" id="IPR011527">
    <property type="entry name" value="ABC1_TM_dom"/>
</dbReference>
<dbReference type="SMART" id="SM00382">
    <property type="entry name" value="AAA"/>
    <property type="match status" value="1"/>
</dbReference>
<dbReference type="GO" id="GO:0015421">
    <property type="term" value="F:ABC-type oligopeptide transporter activity"/>
    <property type="evidence" value="ECO:0007669"/>
    <property type="project" value="TreeGrafter"/>
</dbReference>
<dbReference type="InterPro" id="IPR036640">
    <property type="entry name" value="ABC1_TM_sf"/>
</dbReference>
<evidence type="ECO:0000259" key="10">
    <source>
        <dbReference type="PROSITE" id="PS50893"/>
    </source>
</evidence>
<dbReference type="SUPFAM" id="SSF90123">
    <property type="entry name" value="ABC transporter transmembrane region"/>
    <property type="match status" value="1"/>
</dbReference>
<dbReference type="InterPro" id="IPR017871">
    <property type="entry name" value="ABC_transporter-like_CS"/>
</dbReference>
<dbReference type="GO" id="GO:0005524">
    <property type="term" value="F:ATP binding"/>
    <property type="evidence" value="ECO:0007669"/>
    <property type="project" value="UniProtKB-KW"/>
</dbReference>
<dbReference type="Proteomes" id="UP000622533">
    <property type="component" value="Unassembled WGS sequence"/>
</dbReference>
<dbReference type="RefSeq" id="WP_193919603.1">
    <property type="nucleotide sequence ID" value="NZ_JADEXS020000001.1"/>
</dbReference>
<feature type="domain" description="ABC transmembrane type-1" evidence="11">
    <location>
        <begin position="23"/>
        <end position="317"/>
    </location>
</feature>
<gene>
    <name evidence="12" type="ORF">IQ276_21510</name>
</gene>
<dbReference type="EMBL" id="JADEXS010000333">
    <property type="protein sequence ID" value="MBE9024905.1"/>
    <property type="molecule type" value="Genomic_DNA"/>
</dbReference>
<dbReference type="InterPro" id="IPR003439">
    <property type="entry name" value="ABC_transporter-like_ATP-bd"/>
</dbReference>
<name>A0A8J6ZNS2_DESMC</name>
<dbReference type="Gene3D" id="3.40.50.300">
    <property type="entry name" value="P-loop containing nucleotide triphosphate hydrolases"/>
    <property type="match status" value="1"/>
</dbReference>
<evidence type="ECO:0000313" key="12">
    <source>
        <dbReference type="EMBL" id="MBE9024905.1"/>
    </source>
</evidence>
<dbReference type="GO" id="GO:0005886">
    <property type="term" value="C:plasma membrane"/>
    <property type="evidence" value="ECO:0007669"/>
    <property type="project" value="UniProtKB-SubCell"/>
</dbReference>
<feature type="transmembrane region" description="Helical" evidence="9">
    <location>
        <begin position="21"/>
        <end position="46"/>
    </location>
</feature>
<dbReference type="SUPFAM" id="SSF52540">
    <property type="entry name" value="P-loop containing nucleoside triphosphate hydrolases"/>
    <property type="match status" value="1"/>
</dbReference>
<evidence type="ECO:0000256" key="8">
    <source>
        <dbReference type="ARBA" id="ARBA00023136"/>
    </source>
</evidence>
<dbReference type="PROSITE" id="PS50929">
    <property type="entry name" value="ABC_TM1F"/>
    <property type="match status" value="1"/>
</dbReference>
<comment type="caution">
    <text evidence="12">The sequence shown here is derived from an EMBL/GenBank/DDBJ whole genome shotgun (WGS) entry which is preliminary data.</text>
</comment>
<evidence type="ECO:0000259" key="11">
    <source>
        <dbReference type="PROSITE" id="PS50929"/>
    </source>
</evidence>
<evidence type="ECO:0000256" key="7">
    <source>
        <dbReference type="ARBA" id="ARBA00022989"/>
    </source>
</evidence>
<keyword evidence="4 9" id="KW-0812">Transmembrane</keyword>
<evidence type="ECO:0000256" key="4">
    <source>
        <dbReference type="ARBA" id="ARBA00022692"/>
    </source>
</evidence>
<sequence length="597" mass="67209">MRVFRYSGRAVSLVWTTSRSLTIFLASLTIVAGVLPAAISYISKLIVDAVVFASQVNSENNAGVNIYPSLLYVGLEAIAVILLAGSQRGIIICQSLLRALMGQRVNVLILEKALTLDLRQFEDSEFYDKLTNARREASVRPLSLVNRTFGLVQNALSLAAYGILLVNFSVWAVVVLILAAMPVFIAETKFAGEAFRLFSWRAPETRQQHYLENLLAREDFVTEVKLYQLGEMLLGRYRNLFNQLYDEDRDLTLRRGLWGYLLSLVSTGAFYLAYAWIVLETVLGKISLGDMTMYLTVFRQGQSTFSNALTSIGGMYEDNLYLSNLYDFLEEKVPKSWGKASIGLNPQDGIRFENVSFTYPGSSKPALRNISLHLKPREKLAIVGENGSGKTTLIKLLTRLYTPDSGRIFLDGLDLQEWDVDVLRRRIGVIFQNFVRYQFTVGENIGVGDVEHLENKTQWETAAQKGMAQSFIDQLPQSFQTQLGRWFKGGQELSGGQWQKIALSRAFMRSQADILVLDEPTSAIDAQAEFEIFNHFRTITQNQMVLLISHRFSTVRMADKIVVIENGEVIEQGTHEELLQLGGRYAKLFLLQAAGYQ</sequence>
<dbReference type="PANTHER" id="PTHR43394">
    <property type="entry name" value="ATP-DEPENDENT PERMEASE MDL1, MITOCHONDRIAL"/>
    <property type="match status" value="1"/>
</dbReference>
<dbReference type="PROSITE" id="PS00211">
    <property type="entry name" value="ABC_TRANSPORTER_1"/>
    <property type="match status" value="1"/>
</dbReference>
<feature type="transmembrane region" description="Helical" evidence="9">
    <location>
        <begin position="257"/>
        <end position="277"/>
    </location>
</feature>
<keyword evidence="7 9" id="KW-1133">Transmembrane helix</keyword>
<dbReference type="GO" id="GO:0016887">
    <property type="term" value="F:ATP hydrolysis activity"/>
    <property type="evidence" value="ECO:0007669"/>
    <property type="project" value="InterPro"/>
</dbReference>
<keyword evidence="13" id="KW-1185">Reference proteome</keyword>
<keyword evidence="3" id="KW-1003">Cell membrane</keyword>
<feature type="domain" description="ABC transporter" evidence="10">
    <location>
        <begin position="350"/>
        <end position="591"/>
    </location>
</feature>
<keyword evidence="5" id="KW-0547">Nucleotide-binding</keyword>
<protein>
    <submittedName>
        <fullName evidence="12">ABC transporter ATP-binding protein</fullName>
    </submittedName>
</protein>
<dbReference type="InterPro" id="IPR039421">
    <property type="entry name" value="Type_1_exporter"/>
</dbReference>
<keyword evidence="6 12" id="KW-0067">ATP-binding</keyword>
<dbReference type="Pfam" id="PF00005">
    <property type="entry name" value="ABC_tran"/>
    <property type="match status" value="1"/>
</dbReference>
<evidence type="ECO:0000256" key="3">
    <source>
        <dbReference type="ARBA" id="ARBA00022475"/>
    </source>
</evidence>
<evidence type="ECO:0000256" key="2">
    <source>
        <dbReference type="ARBA" id="ARBA00022448"/>
    </source>
</evidence>
<evidence type="ECO:0000256" key="6">
    <source>
        <dbReference type="ARBA" id="ARBA00022840"/>
    </source>
</evidence>
<feature type="transmembrane region" description="Helical" evidence="9">
    <location>
        <begin position="144"/>
        <end position="164"/>
    </location>
</feature>
<keyword evidence="2" id="KW-0813">Transport</keyword>
<proteinExistence type="predicted"/>
<dbReference type="Gene3D" id="1.20.1560.10">
    <property type="entry name" value="ABC transporter type 1, transmembrane domain"/>
    <property type="match status" value="1"/>
</dbReference>
<evidence type="ECO:0000256" key="1">
    <source>
        <dbReference type="ARBA" id="ARBA00004651"/>
    </source>
</evidence>
<accession>A0A8J6ZNS2</accession>
<reference evidence="12" key="1">
    <citation type="submission" date="2020-10" db="EMBL/GenBank/DDBJ databases">
        <authorList>
            <person name="Castelo-Branco R."/>
            <person name="Eusebio N."/>
            <person name="Adriana R."/>
            <person name="Vieira A."/>
            <person name="Brugerolle De Fraissinette N."/>
            <person name="Rezende De Castro R."/>
            <person name="Schneider M.P."/>
            <person name="Vasconcelos V."/>
            <person name="Leao P.N."/>
        </authorList>
    </citation>
    <scope>NUCLEOTIDE SEQUENCE</scope>
    <source>
        <strain evidence="12">LEGE 12446</strain>
    </source>
</reference>
<feature type="transmembrane region" description="Helical" evidence="9">
    <location>
        <begin position="66"/>
        <end position="85"/>
    </location>
</feature>
<feature type="transmembrane region" description="Helical" evidence="9">
    <location>
        <begin position="170"/>
        <end position="191"/>
    </location>
</feature>
<keyword evidence="8 9" id="KW-0472">Membrane</keyword>
<dbReference type="FunFam" id="3.40.50.300:FF:000221">
    <property type="entry name" value="Multidrug ABC transporter ATP-binding protein"/>
    <property type="match status" value="1"/>
</dbReference>
<evidence type="ECO:0000256" key="9">
    <source>
        <dbReference type="SAM" id="Phobius"/>
    </source>
</evidence>
<evidence type="ECO:0000313" key="13">
    <source>
        <dbReference type="Proteomes" id="UP000622533"/>
    </source>
</evidence>
<dbReference type="InterPro" id="IPR003593">
    <property type="entry name" value="AAA+_ATPase"/>
</dbReference>
<organism evidence="12 13">
    <name type="scientific">Desmonostoc muscorum LEGE 12446</name>
    <dbReference type="NCBI Taxonomy" id="1828758"/>
    <lineage>
        <taxon>Bacteria</taxon>
        <taxon>Bacillati</taxon>
        <taxon>Cyanobacteriota</taxon>
        <taxon>Cyanophyceae</taxon>
        <taxon>Nostocales</taxon>
        <taxon>Nostocaceae</taxon>
        <taxon>Desmonostoc</taxon>
    </lineage>
</organism>
<dbReference type="InterPro" id="IPR027417">
    <property type="entry name" value="P-loop_NTPase"/>
</dbReference>
<dbReference type="AlphaFoldDB" id="A0A8J6ZNS2"/>
<dbReference type="PANTHER" id="PTHR43394:SF1">
    <property type="entry name" value="ATP-BINDING CASSETTE SUB-FAMILY B MEMBER 10, MITOCHONDRIAL"/>
    <property type="match status" value="1"/>
</dbReference>
<comment type="subcellular location">
    <subcellularLocation>
        <location evidence="1">Cell membrane</location>
        <topology evidence="1">Multi-pass membrane protein</topology>
    </subcellularLocation>
</comment>
<evidence type="ECO:0000256" key="5">
    <source>
        <dbReference type="ARBA" id="ARBA00022741"/>
    </source>
</evidence>